<dbReference type="OMA" id="FRKPRCH"/>
<dbReference type="OrthoDB" id="4714810at2759"/>
<dbReference type="Pfam" id="PF11951">
    <property type="entry name" value="Fungal_trans_2"/>
    <property type="match status" value="1"/>
</dbReference>
<feature type="region of interest" description="Disordered" evidence="2">
    <location>
        <begin position="1"/>
        <end position="47"/>
    </location>
</feature>
<evidence type="ECO:0000256" key="2">
    <source>
        <dbReference type="SAM" id="MobiDB-lite"/>
    </source>
</evidence>
<name>A0A084R002_STAC4</name>
<dbReference type="InParanoid" id="A0A084R002"/>
<dbReference type="InterPro" id="IPR021858">
    <property type="entry name" value="Fun_TF"/>
</dbReference>
<protein>
    <recommendedName>
        <fullName evidence="5">Transcription factor domain-containing protein</fullName>
    </recommendedName>
</protein>
<dbReference type="HOGENOM" id="CLU_016172_3_0_1"/>
<evidence type="ECO:0000313" key="4">
    <source>
        <dbReference type="Proteomes" id="UP000028524"/>
    </source>
</evidence>
<dbReference type="EMBL" id="KL659442">
    <property type="protein sequence ID" value="KFA69537.1"/>
    <property type="molecule type" value="Genomic_DNA"/>
</dbReference>
<feature type="compositionally biased region" description="Polar residues" evidence="2">
    <location>
        <begin position="1"/>
        <end position="13"/>
    </location>
</feature>
<feature type="compositionally biased region" description="Basic and acidic residues" evidence="2">
    <location>
        <begin position="34"/>
        <end position="47"/>
    </location>
</feature>
<organism evidence="3 4">
    <name type="scientific">Stachybotrys chlorohalonatus (strain IBT 40285)</name>
    <dbReference type="NCBI Taxonomy" id="1283841"/>
    <lineage>
        <taxon>Eukaryota</taxon>
        <taxon>Fungi</taxon>
        <taxon>Dikarya</taxon>
        <taxon>Ascomycota</taxon>
        <taxon>Pezizomycotina</taxon>
        <taxon>Sordariomycetes</taxon>
        <taxon>Hypocreomycetidae</taxon>
        <taxon>Hypocreales</taxon>
        <taxon>Stachybotryaceae</taxon>
        <taxon>Stachybotrys</taxon>
    </lineage>
</organism>
<evidence type="ECO:0000256" key="1">
    <source>
        <dbReference type="ARBA" id="ARBA00023242"/>
    </source>
</evidence>
<evidence type="ECO:0008006" key="5">
    <source>
        <dbReference type="Google" id="ProtNLM"/>
    </source>
</evidence>
<dbReference type="Proteomes" id="UP000028524">
    <property type="component" value="Unassembled WGS sequence"/>
</dbReference>
<keyword evidence="4" id="KW-1185">Reference proteome</keyword>
<dbReference type="AlphaFoldDB" id="A0A084R002"/>
<accession>A0A084R002</accession>
<evidence type="ECO:0000313" key="3">
    <source>
        <dbReference type="EMBL" id="KFA69537.1"/>
    </source>
</evidence>
<keyword evidence="1" id="KW-0539">Nucleus</keyword>
<sequence>MESPTKQSHNSTAGHPGTTPRPQPPCPQSKRPRRIEDPEYLPHRDAVVDDDVDDANYEHLFADKDFLRNWMPSDYTAQDSMARQDSKRNHDEAFGHQLDPAESLPATAHNFPGLLPHIPSPKSLSTRNLEVENPFADDANDTSIHPALHRIRDRSSVDNFIEVNGFIKGRFHFASASGTGRLRQQRQDQHSAASPFTHTLDPNQILATPYVLPPSYGDVSKFNQLDRKLWEFFIQSICNGRTVVQSDNTYLRQIASMAERSLLVKHTVLSLCSSYILDWYFDKTVEDRASWHHRQAVRLLGQELNNGANRAPCKGEPLIASLILLCHNENINWENETKKEQSPKWYRSAILAEEILDASDPAATFHSPENVQYTRLRNELGTTDKCRRLWLNLGSNRDRRKINGFVGLSPELMHHFVKITHISAQRMKRPDSPVTPVTGHEIERNLEDFWQWSDLSSGYSTSQALLDACESGLDENGHVTTEAHVTELVAESYAAAAQTYLQCRFFRAVSNAHADAWNMSDSRRRSDPVVQKVLARLIKTIQWQPTSGRLFTAQTPLFSVCIGAMVAYKDEDRAALRAWFDSICQRSRGNVEPIYEATKHIWKFLDEYEAAKAPHQFELTELLEEDKSEMLDRDSTPEWSDIGGKDVDRVALNNSDAWWEHVVAELSSRYGRINLS</sequence>
<gene>
    <name evidence="3" type="ORF">S40285_07270</name>
</gene>
<reference evidence="3 4" key="1">
    <citation type="journal article" date="2014" name="BMC Genomics">
        <title>Comparative genome sequencing reveals chemotype-specific gene clusters in the toxigenic black mold Stachybotrys.</title>
        <authorList>
            <person name="Semeiks J."/>
            <person name="Borek D."/>
            <person name="Otwinowski Z."/>
            <person name="Grishin N.V."/>
        </authorList>
    </citation>
    <scope>NUCLEOTIDE SEQUENCE [LARGE SCALE GENOMIC DNA]</scope>
    <source>
        <strain evidence="3 4">IBT 40285</strain>
    </source>
</reference>
<proteinExistence type="predicted"/>